<dbReference type="Proteomes" id="UP000077115">
    <property type="component" value="Unassembled WGS sequence"/>
</dbReference>
<dbReference type="PANTHER" id="PTHR23404">
    <property type="entry name" value="MOLYBDOPTERIN SYNTHASE RELATED"/>
    <property type="match status" value="1"/>
</dbReference>
<dbReference type="eggNOG" id="KOG3307">
    <property type="taxonomic scope" value="Eukaryota"/>
</dbReference>
<dbReference type="InterPro" id="IPR036563">
    <property type="entry name" value="MoaE_sf"/>
</dbReference>
<gene>
    <name evidence="1" type="ORF">BDEG_21417</name>
</gene>
<dbReference type="VEuPathDB" id="FungiDB:BDEG_21417"/>
<accession>A0A177WCE0</accession>
<organism evidence="1 2">
    <name type="scientific">Batrachochytrium dendrobatidis (strain JEL423)</name>
    <dbReference type="NCBI Taxonomy" id="403673"/>
    <lineage>
        <taxon>Eukaryota</taxon>
        <taxon>Fungi</taxon>
        <taxon>Fungi incertae sedis</taxon>
        <taxon>Chytridiomycota</taxon>
        <taxon>Chytridiomycota incertae sedis</taxon>
        <taxon>Chytridiomycetes</taxon>
        <taxon>Rhizophydiales</taxon>
        <taxon>Rhizophydiales incertae sedis</taxon>
        <taxon>Batrachochytrium</taxon>
    </lineage>
</organism>
<dbReference type="GO" id="GO:0006777">
    <property type="term" value="P:Mo-molybdopterin cofactor biosynthetic process"/>
    <property type="evidence" value="ECO:0007669"/>
    <property type="project" value="InterPro"/>
</dbReference>
<protein>
    <submittedName>
        <fullName evidence="1">MoaE protein</fullName>
    </submittedName>
</protein>
<proteinExistence type="predicted"/>
<sequence length="192" mass="21224">MAASDDIIEIVLDCIDHCALMQRMRDDGAGALSSFLGTTRNTFTDATGVTRQVQMLSYEAYIPMAVKQMQSIAAKTRAMYTSIMHIAIVHRIGQVPVGQASIVVIASSPHRRDAIEAVAWIMDEVKATVPIWKMEIYTDGSMWKENAEWQQKQLLKRGSAHSCCHGTRHITQSLDGQPVIEPIVPVVTSLDV</sequence>
<reference evidence="1 2" key="2">
    <citation type="submission" date="2016-05" db="EMBL/GenBank/DDBJ databases">
        <title>Lineage-specific infection strategies underlie the spectrum of fungal disease in amphibians.</title>
        <authorList>
            <person name="Cuomo C.A."/>
            <person name="Farrer R.A."/>
            <person name="James T."/>
            <person name="Longcore J."/>
            <person name="Birren B."/>
        </authorList>
    </citation>
    <scope>NUCLEOTIDE SEQUENCE [LARGE SCALE GENOMIC DNA]</scope>
    <source>
        <strain evidence="1 2">JEL423</strain>
    </source>
</reference>
<reference evidence="1 2" key="1">
    <citation type="submission" date="2006-10" db="EMBL/GenBank/DDBJ databases">
        <title>The Genome Sequence of Batrachochytrium dendrobatidis JEL423.</title>
        <authorList>
            <consortium name="The Broad Institute Genome Sequencing Platform"/>
            <person name="Birren B."/>
            <person name="Lander E."/>
            <person name="Galagan J."/>
            <person name="Cuomo C."/>
            <person name="Devon K."/>
            <person name="Jaffe D."/>
            <person name="Butler J."/>
            <person name="Alvarez P."/>
            <person name="Gnerre S."/>
            <person name="Grabherr M."/>
            <person name="Kleber M."/>
            <person name="Mauceli E."/>
            <person name="Brockman W."/>
            <person name="Young S."/>
            <person name="LaButti K."/>
            <person name="Sykes S."/>
            <person name="DeCaprio D."/>
            <person name="Crawford M."/>
            <person name="Koehrsen M."/>
            <person name="Engels R."/>
            <person name="Montgomery P."/>
            <person name="Pearson M."/>
            <person name="Howarth C."/>
            <person name="Larson L."/>
            <person name="White J."/>
            <person name="O'Leary S."/>
            <person name="Kodira C."/>
            <person name="Zeng Q."/>
            <person name="Yandava C."/>
            <person name="Alvarado L."/>
            <person name="Longcore J."/>
            <person name="James T."/>
        </authorList>
    </citation>
    <scope>NUCLEOTIDE SEQUENCE [LARGE SCALE GENOMIC DNA]</scope>
    <source>
        <strain evidence="1 2">JEL423</strain>
    </source>
</reference>
<evidence type="ECO:0000313" key="1">
    <source>
        <dbReference type="EMBL" id="OAJ37395.1"/>
    </source>
</evidence>
<dbReference type="STRING" id="403673.A0A177WCE0"/>
<evidence type="ECO:0000313" key="2">
    <source>
        <dbReference type="Proteomes" id="UP000077115"/>
    </source>
</evidence>
<dbReference type="AlphaFoldDB" id="A0A177WCE0"/>
<dbReference type="OrthoDB" id="5531344at2759"/>
<name>A0A177WCE0_BATDL</name>
<dbReference type="Pfam" id="PF02391">
    <property type="entry name" value="MoaE"/>
    <property type="match status" value="1"/>
</dbReference>
<dbReference type="CDD" id="cd00756">
    <property type="entry name" value="MoaE"/>
    <property type="match status" value="1"/>
</dbReference>
<dbReference type="EMBL" id="DS022300">
    <property type="protein sequence ID" value="OAJ37395.1"/>
    <property type="molecule type" value="Genomic_DNA"/>
</dbReference>
<dbReference type="InterPro" id="IPR003448">
    <property type="entry name" value="Mopterin_biosynth_MoaE"/>
</dbReference>
<dbReference type="Gene3D" id="3.90.1170.40">
    <property type="entry name" value="Molybdopterin biosynthesis MoaE subunit"/>
    <property type="match status" value="1"/>
</dbReference>
<dbReference type="SUPFAM" id="SSF54690">
    <property type="entry name" value="Molybdopterin synthase subunit MoaE"/>
    <property type="match status" value="1"/>
</dbReference>